<dbReference type="InterPro" id="IPR012337">
    <property type="entry name" value="RNaseH-like_sf"/>
</dbReference>
<protein>
    <recommendedName>
        <fullName evidence="1">Integrase catalytic domain-containing protein</fullName>
    </recommendedName>
</protein>
<proteinExistence type="predicted"/>
<dbReference type="InterPro" id="IPR050900">
    <property type="entry name" value="Transposase_IS3/IS150/IS904"/>
</dbReference>
<dbReference type="PANTHER" id="PTHR46889:SF4">
    <property type="entry name" value="TRANSPOSASE INSO FOR INSERTION SEQUENCE ELEMENT IS911B-RELATED"/>
    <property type="match status" value="1"/>
</dbReference>
<evidence type="ECO:0000313" key="3">
    <source>
        <dbReference type="Proteomes" id="UP000219994"/>
    </source>
</evidence>
<dbReference type="InterPro" id="IPR001584">
    <property type="entry name" value="Integrase_cat-core"/>
</dbReference>
<dbReference type="Proteomes" id="UP000219994">
    <property type="component" value="Unassembled WGS sequence"/>
</dbReference>
<dbReference type="PROSITE" id="PS50994">
    <property type="entry name" value="INTEGRASE"/>
    <property type="match status" value="1"/>
</dbReference>
<name>A0A2A6FUF7_9MICO</name>
<comment type="caution">
    <text evidence="2">The sequence shown here is derived from an EMBL/GenBank/DDBJ whole genome shotgun (WGS) entry which is preliminary data.</text>
</comment>
<accession>A0A2A6FUF7</accession>
<evidence type="ECO:0000259" key="1">
    <source>
        <dbReference type="PROSITE" id="PS50994"/>
    </source>
</evidence>
<dbReference type="SUPFAM" id="SSF53098">
    <property type="entry name" value="Ribonuclease H-like"/>
    <property type="match status" value="1"/>
</dbReference>
<dbReference type="PANTHER" id="PTHR46889">
    <property type="entry name" value="TRANSPOSASE INSF FOR INSERTION SEQUENCE IS3B-RELATED"/>
    <property type="match status" value="1"/>
</dbReference>
<dbReference type="InterPro" id="IPR036397">
    <property type="entry name" value="RNaseH_sf"/>
</dbReference>
<dbReference type="Gene3D" id="3.30.420.10">
    <property type="entry name" value="Ribonuclease H-like superfamily/Ribonuclease H"/>
    <property type="match status" value="1"/>
</dbReference>
<dbReference type="GO" id="GO:0003676">
    <property type="term" value="F:nucleic acid binding"/>
    <property type="evidence" value="ECO:0007669"/>
    <property type="project" value="InterPro"/>
</dbReference>
<organism evidence="2 3">
    <name type="scientific">Candidatus Lumbricidiphila eiseniae</name>
    <dbReference type="NCBI Taxonomy" id="1969409"/>
    <lineage>
        <taxon>Bacteria</taxon>
        <taxon>Bacillati</taxon>
        <taxon>Actinomycetota</taxon>
        <taxon>Actinomycetes</taxon>
        <taxon>Micrococcales</taxon>
        <taxon>Microbacteriaceae</taxon>
        <taxon>Candidatus Lumbricidiphila</taxon>
    </lineage>
</organism>
<sequence length="192" mass="21908">MLRRSSRDALSITNSVFPSVRRPTPYTHHLTRSQARHEQEGRPVFDDLVTELFTADAPNWLWLTDLREHWGAEGKLYCCMITDARSHQIVDYSLNSTRQRTRASSLTRSSTPVQRRGDLLDCILHTDHGSQLRSPTLTRALGRHEVVGSMGPVASASDNTTMESFWSLLQKSVLDQQHRWATRQDLRLAIVT</sequence>
<dbReference type="Pfam" id="PF00665">
    <property type="entry name" value="rve"/>
    <property type="match status" value="1"/>
</dbReference>
<evidence type="ECO:0000313" key="2">
    <source>
        <dbReference type="EMBL" id="PDQ36251.1"/>
    </source>
</evidence>
<feature type="domain" description="Integrase catalytic" evidence="1">
    <location>
        <begin position="54"/>
        <end position="192"/>
    </location>
</feature>
<dbReference type="AlphaFoldDB" id="A0A2A6FUF7"/>
<dbReference type="EMBL" id="NAEP01000020">
    <property type="protein sequence ID" value="PDQ36251.1"/>
    <property type="molecule type" value="Genomic_DNA"/>
</dbReference>
<dbReference type="GO" id="GO:0015074">
    <property type="term" value="P:DNA integration"/>
    <property type="evidence" value="ECO:0007669"/>
    <property type="project" value="InterPro"/>
</dbReference>
<gene>
    <name evidence="2" type="ORF">B5766_01795</name>
</gene>
<reference evidence="3" key="1">
    <citation type="submission" date="2017-03" db="EMBL/GenBank/DDBJ databases">
        <authorList>
            <person name="Lund M.B."/>
        </authorList>
    </citation>
    <scope>NUCLEOTIDE SEQUENCE [LARGE SCALE GENOMIC DNA]</scope>
</reference>